<accession>A0AA85A4R1</accession>
<evidence type="ECO:0000313" key="9">
    <source>
        <dbReference type="WBParaSite" id="SMRG1_61180.1"/>
    </source>
</evidence>
<dbReference type="InterPro" id="IPR011701">
    <property type="entry name" value="MFS"/>
</dbReference>
<evidence type="ECO:0000256" key="3">
    <source>
        <dbReference type="ARBA" id="ARBA00022692"/>
    </source>
</evidence>
<evidence type="ECO:0000256" key="1">
    <source>
        <dbReference type="ARBA" id="ARBA00004141"/>
    </source>
</evidence>
<evidence type="ECO:0000256" key="2">
    <source>
        <dbReference type="ARBA" id="ARBA00022448"/>
    </source>
</evidence>
<feature type="transmembrane region" description="Helical" evidence="6">
    <location>
        <begin position="743"/>
        <end position="761"/>
    </location>
</feature>
<keyword evidence="4 6" id="KW-1133">Transmembrane helix</keyword>
<dbReference type="Pfam" id="PF23347">
    <property type="entry name" value="TPR_Nup160_C"/>
    <property type="match status" value="1"/>
</dbReference>
<feature type="transmembrane region" description="Helical" evidence="6">
    <location>
        <begin position="821"/>
        <end position="842"/>
    </location>
</feature>
<keyword evidence="5 6" id="KW-0472">Membrane</keyword>
<feature type="transmembrane region" description="Helical" evidence="6">
    <location>
        <begin position="714"/>
        <end position="737"/>
    </location>
</feature>
<dbReference type="WBParaSite" id="SMRG1_61180.1">
    <property type="protein sequence ID" value="SMRG1_61180.1"/>
    <property type="gene ID" value="SMRG1_61180"/>
</dbReference>
<protein>
    <recommendedName>
        <fullName evidence="7">Major facilitator superfamily (MFS) profile domain-containing protein</fullName>
    </recommendedName>
</protein>
<evidence type="ECO:0000256" key="5">
    <source>
        <dbReference type="ARBA" id="ARBA00023136"/>
    </source>
</evidence>
<dbReference type="CDD" id="cd17384">
    <property type="entry name" value="MFS_SLC18A1_2_VAT1_2"/>
    <property type="match status" value="1"/>
</dbReference>
<dbReference type="PROSITE" id="PS50850">
    <property type="entry name" value="MFS"/>
    <property type="match status" value="1"/>
</dbReference>
<dbReference type="InterPro" id="IPR020846">
    <property type="entry name" value="MFS_dom"/>
</dbReference>
<name>A0AA85A4R1_9TREM</name>
<evidence type="ECO:0000313" key="8">
    <source>
        <dbReference type="Proteomes" id="UP000050790"/>
    </source>
</evidence>
<dbReference type="Pfam" id="PF07690">
    <property type="entry name" value="MFS_1"/>
    <property type="match status" value="1"/>
</dbReference>
<feature type="transmembrane region" description="Helical" evidence="6">
    <location>
        <begin position="782"/>
        <end position="801"/>
    </location>
</feature>
<sequence length="1022" mass="113263">MNFPRQKSIFNLFTVMLANKKTSVFSLQYPNDDWAFANPDDLALDNIIDEEHTSNHHNFEDNSLDQEQPISTAKRNATTIDPSLPQIGKDKRILTLKDLLNAYILTRARLRLAQACWEQGMLRAGVFTPDEVVRGLLSVALYDEAVRLCESYDLDPALIINSISLRCSELAQCATGSVNLVNFSQPTVNYELRRKEVYDIHRTTSVITTGLSQFPVLPGLANDSSPLEHEADLVQQSLSNLSTLNFDKVGNDGDNIGAIEKSSSLKIVSYHSNYNYSSRCNLPEMYWRLLETVLTRLDPPSTTNEKQSTFQTKYHGFLHLIACENILASGPNQLYLPEWLTSRLLSTSYATERAVNLLRLYIKFNRLETAYRLAMDMLEAAMNKGADPSSFGLRSTLSNSMDPTNPIRKANKTMTISGTMYLPHTLFVYILNALKLLSPESKTCEALEYVKQRIKLLAYADMNVSEEDKKHWGMDKLTGGGSRLRGCFGDRRMILFIVFIALFLDNMLLTVVIPIIPDFLLSHQTTNLSTSIDETLLGDKYCTKLLNVTDKINLQKSIIWASRGHAVQHQPIGLSDQLKIMLDDKRIQYLLADTRFNECMVNATIEIEKITAEELGNEHIQVGIMFASKAIVQMIANPMIGPLTNRIGYSVPMFTGFVIMFTSTIVFAFGESYTVLFFARALQGVGSACSSVSGMGMLATCYTDDKDRSHAFSVALSGLAIGVLVGPPFGGITYQFISKEAPFLILAALALADGTLQLIALKPKVRKEDQKGAALCELLRDPYILIASGSITFGNMGIALLESSLPLWMWKTMKSEGWQQGVAFLPCSIAYFIGTNIFGPIAHKIGRGISAGLGMIICGICLLSIPFCTRIEHLIAPMGGLGFAIGMVDSSMMPIMGYLVDLRHASVYGSVYAIADVAFCLGFAIGPIISGAMVKSIGFKWMLWFIAIVSLLYSPLTLYLRNPPKRDEAQSLVTTKNGNQQKELNSFEKDPKTTITGIPTICLGSTIDYDPTHGGLQEYRYE</sequence>
<feature type="transmembrane region" description="Helical" evidence="6">
    <location>
        <begin position="493"/>
        <end position="516"/>
    </location>
</feature>
<keyword evidence="2" id="KW-0813">Transport</keyword>
<comment type="subcellular location">
    <subcellularLocation>
        <location evidence="1">Membrane</location>
        <topology evidence="1">Multi-pass membrane protein</topology>
    </subcellularLocation>
</comment>
<evidence type="ECO:0000256" key="4">
    <source>
        <dbReference type="ARBA" id="ARBA00022989"/>
    </source>
</evidence>
<dbReference type="GO" id="GO:0043195">
    <property type="term" value="C:terminal bouton"/>
    <property type="evidence" value="ECO:0007669"/>
    <property type="project" value="TreeGrafter"/>
</dbReference>
<feature type="transmembrane region" description="Helical" evidence="6">
    <location>
        <begin position="941"/>
        <end position="960"/>
    </location>
</feature>
<feature type="transmembrane region" description="Helical" evidence="6">
    <location>
        <begin position="849"/>
        <end position="867"/>
    </location>
</feature>
<dbReference type="Gene3D" id="1.20.1250.20">
    <property type="entry name" value="MFS general substrate transporter like domains"/>
    <property type="match status" value="2"/>
</dbReference>
<feature type="transmembrane region" description="Helical" evidence="6">
    <location>
        <begin position="681"/>
        <end position="702"/>
    </location>
</feature>
<dbReference type="GO" id="GO:0015842">
    <property type="term" value="P:aminergic neurotransmitter loading into synaptic vesicle"/>
    <property type="evidence" value="ECO:0007669"/>
    <property type="project" value="TreeGrafter"/>
</dbReference>
<feature type="transmembrane region" description="Helical" evidence="6">
    <location>
        <begin position="647"/>
        <end position="669"/>
    </location>
</feature>
<dbReference type="GO" id="GO:0005335">
    <property type="term" value="F:serotonin:sodium:chloride symporter activity"/>
    <property type="evidence" value="ECO:0007669"/>
    <property type="project" value="TreeGrafter"/>
</dbReference>
<reference evidence="9" key="1">
    <citation type="submission" date="2023-11" db="UniProtKB">
        <authorList>
            <consortium name="WormBaseParasite"/>
        </authorList>
    </citation>
    <scope>IDENTIFICATION</scope>
</reference>
<organism evidence="8 9">
    <name type="scientific">Schistosoma margrebowiei</name>
    <dbReference type="NCBI Taxonomy" id="48269"/>
    <lineage>
        <taxon>Eukaryota</taxon>
        <taxon>Metazoa</taxon>
        <taxon>Spiralia</taxon>
        <taxon>Lophotrochozoa</taxon>
        <taxon>Platyhelminthes</taxon>
        <taxon>Trematoda</taxon>
        <taxon>Digenea</taxon>
        <taxon>Strigeidida</taxon>
        <taxon>Schistosomatoidea</taxon>
        <taxon>Schistosomatidae</taxon>
        <taxon>Schistosoma</taxon>
    </lineage>
</organism>
<dbReference type="FunFam" id="1.20.1250.20:FF:000145">
    <property type="entry name" value="Chromaffin granule amine transporter"/>
    <property type="match status" value="1"/>
</dbReference>
<dbReference type="InterPro" id="IPR056536">
    <property type="entry name" value="TPR_NUP160_C"/>
</dbReference>
<dbReference type="InterPro" id="IPR050930">
    <property type="entry name" value="MFS_Vesicular_Transporter"/>
</dbReference>
<dbReference type="AlphaFoldDB" id="A0AA85A4R1"/>
<dbReference type="GO" id="GO:0030672">
    <property type="term" value="C:synaptic vesicle membrane"/>
    <property type="evidence" value="ECO:0007669"/>
    <property type="project" value="TreeGrafter"/>
</dbReference>
<dbReference type="Proteomes" id="UP000050790">
    <property type="component" value="Unassembled WGS sequence"/>
</dbReference>
<feature type="domain" description="Major facilitator superfamily (MFS) profile" evidence="7">
    <location>
        <begin position="494"/>
        <end position="965"/>
    </location>
</feature>
<dbReference type="PANTHER" id="PTHR23506:SF23">
    <property type="entry name" value="GH10249P"/>
    <property type="match status" value="1"/>
</dbReference>
<dbReference type="InterPro" id="IPR036259">
    <property type="entry name" value="MFS_trans_sf"/>
</dbReference>
<dbReference type="PANTHER" id="PTHR23506">
    <property type="entry name" value="GH10249P"/>
    <property type="match status" value="1"/>
</dbReference>
<evidence type="ECO:0000256" key="6">
    <source>
        <dbReference type="SAM" id="Phobius"/>
    </source>
</evidence>
<feature type="transmembrane region" description="Helical" evidence="6">
    <location>
        <begin position="907"/>
        <end position="929"/>
    </location>
</feature>
<keyword evidence="3 6" id="KW-0812">Transmembrane</keyword>
<evidence type="ECO:0000259" key="7">
    <source>
        <dbReference type="PROSITE" id="PS50850"/>
    </source>
</evidence>
<proteinExistence type="predicted"/>
<dbReference type="SUPFAM" id="SSF103473">
    <property type="entry name" value="MFS general substrate transporter"/>
    <property type="match status" value="1"/>
</dbReference>
<feature type="transmembrane region" description="Helical" evidence="6">
    <location>
        <begin position="879"/>
        <end position="900"/>
    </location>
</feature>